<keyword evidence="1" id="KW-0805">Transcription regulation</keyword>
<evidence type="ECO:0000256" key="1">
    <source>
        <dbReference type="ARBA" id="ARBA00023015"/>
    </source>
</evidence>
<dbReference type="InterPro" id="IPR000837">
    <property type="entry name" value="AP-1"/>
</dbReference>
<name>A0ABM4CT14_HYDVU</name>
<keyword evidence="4" id="KW-0175">Coiled coil</keyword>
<sequence length="148" mass="17487">MDFSFYSQQGVLGSLPEDKRNYVPIDNNFEIGDLPVKLELRYAIEAKRAEKGLDMPVIEKLPRVSRELTMEEEERRRVRRERNKVAALRCRVKRKSHVTKLIEETDDLHKANNQLENIIERLELEKHKLEEAIRLHSCKSIKLCGYDK</sequence>
<evidence type="ECO:0000313" key="7">
    <source>
        <dbReference type="RefSeq" id="XP_065665052.1"/>
    </source>
</evidence>
<feature type="coiled-coil region" evidence="4">
    <location>
        <begin position="71"/>
        <end position="139"/>
    </location>
</feature>
<keyword evidence="3" id="KW-0804">Transcription</keyword>
<keyword evidence="2" id="KW-0238">DNA-binding</keyword>
<evidence type="ECO:0000256" key="4">
    <source>
        <dbReference type="SAM" id="Coils"/>
    </source>
</evidence>
<dbReference type="Gene3D" id="1.20.5.170">
    <property type="match status" value="1"/>
</dbReference>
<protein>
    <submittedName>
        <fullName evidence="7">Cyclic AMP-dependent transcription factor ATF-3</fullName>
    </submittedName>
</protein>
<dbReference type="GeneID" id="101238916"/>
<dbReference type="PRINTS" id="PR00042">
    <property type="entry name" value="LEUZIPPRFOS"/>
</dbReference>
<dbReference type="SUPFAM" id="SSF57959">
    <property type="entry name" value="Leucine zipper domain"/>
    <property type="match status" value="1"/>
</dbReference>
<dbReference type="PROSITE" id="PS50217">
    <property type="entry name" value="BZIP"/>
    <property type="match status" value="1"/>
</dbReference>
<dbReference type="RefSeq" id="XP_004205502.1">
    <property type="nucleotide sequence ID" value="XM_004205454.4"/>
</dbReference>
<dbReference type="Proteomes" id="UP001652625">
    <property type="component" value="Chromosome 11"/>
</dbReference>
<evidence type="ECO:0000256" key="2">
    <source>
        <dbReference type="ARBA" id="ARBA00023125"/>
    </source>
</evidence>
<gene>
    <name evidence="7" type="primary">LOC101238916</name>
</gene>
<dbReference type="PANTHER" id="PTHR23351:SF24">
    <property type="entry name" value="ACTIVATING TRANSCRIPTION FACTOR 3-RELATED"/>
    <property type="match status" value="1"/>
</dbReference>
<feature type="domain" description="BZIP" evidence="5">
    <location>
        <begin position="73"/>
        <end position="136"/>
    </location>
</feature>
<dbReference type="SMART" id="SM00338">
    <property type="entry name" value="BRLZ"/>
    <property type="match status" value="1"/>
</dbReference>
<keyword evidence="6" id="KW-1185">Reference proteome</keyword>
<dbReference type="PANTHER" id="PTHR23351">
    <property type="entry name" value="FOS TRANSCRIPTION FACTOR-RELATED"/>
    <property type="match status" value="1"/>
</dbReference>
<dbReference type="Pfam" id="PF00170">
    <property type="entry name" value="bZIP_1"/>
    <property type="match status" value="1"/>
</dbReference>
<accession>A0ABM4CT14</accession>
<proteinExistence type="predicted"/>
<evidence type="ECO:0000259" key="5">
    <source>
        <dbReference type="PROSITE" id="PS50217"/>
    </source>
</evidence>
<dbReference type="RefSeq" id="XP_065665052.1">
    <property type="nucleotide sequence ID" value="XM_065808980.1"/>
</dbReference>
<evidence type="ECO:0000313" key="6">
    <source>
        <dbReference type="Proteomes" id="UP001652625"/>
    </source>
</evidence>
<dbReference type="InterPro" id="IPR046347">
    <property type="entry name" value="bZIP_sf"/>
</dbReference>
<evidence type="ECO:0000256" key="3">
    <source>
        <dbReference type="ARBA" id="ARBA00023163"/>
    </source>
</evidence>
<reference evidence="7" key="1">
    <citation type="submission" date="2025-08" db="UniProtKB">
        <authorList>
            <consortium name="RefSeq"/>
        </authorList>
    </citation>
    <scope>IDENTIFICATION</scope>
</reference>
<organism evidence="6 7">
    <name type="scientific">Hydra vulgaris</name>
    <name type="common">Hydra</name>
    <name type="synonym">Hydra attenuata</name>
    <dbReference type="NCBI Taxonomy" id="6087"/>
    <lineage>
        <taxon>Eukaryota</taxon>
        <taxon>Metazoa</taxon>
        <taxon>Cnidaria</taxon>
        <taxon>Hydrozoa</taxon>
        <taxon>Hydroidolina</taxon>
        <taxon>Anthoathecata</taxon>
        <taxon>Aplanulata</taxon>
        <taxon>Hydridae</taxon>
        <taxon>Hydra</taxon>
    </lineage>
</organism>
<dbReference type="RefSeq" id="XP_065684058.1">
    <property type="nucleotide sequence ID" value="XM_065827986.1"/>
</dbReference>
<dbReference type="InterPro" id="IPR004827">
    <property type="entry name" value="bZIP"/>
</dbReference>